<organism evidence="2 3">
    <name type="scientific">Coniella lustricola</name>
    <dbReference type="NCBI Taxonomy" id="2025994"/>
    <lineage>
        <taxon>Eukaryota</taxon>
        <taxon>Fungi</taxon>
        <taxon>Dikarya</taxon>
        <taxon>Ascomycota</taxon>
        <taxon>Pezizomycotina</taxon>
        <taxon>Sordariomycetes</taxon>
        <taxon>Sordariomycetidae</taxon>
        <taxon>Diaporthales</taxon>
        <taxon>Schizoparmaceae</taxon>
        <taxon>Coniella</taxon>
    </lineage>
</organism>
<evidence type="ECO:0008006" key="4">
    <source>
        <dbReference type="Google" id="ProtNLM"/>
    </source>
</evidence>
<dbReference type="Proteomes" id="UP000241462">
    <property type="component" value="Unassembled WGS sequence"/>
</dbReference>
<evidence type="ECO:0000313" key="2">
    <source>
        <dbReference type="EMBL" id="PSR83566.1"/>
    </source>
</evidence>
<protein>
    <recommendedName>
        <fullName evidence="4">Secreted protein</fullName>
    </recommendedName>
</protein>
<dbReference type="InParanoid" id="A0A2T3A629"/>
<evidence type="ECO:0000256" key="1">
    <source>
        <dbReference type="SAM" id="SignalP"/>
    </source>
</evidence>
<proteinExistence type="predicted"/>
<reference evidence="2 3" key="1">
    <citation type="journal article" date="2018" name="Mycol. Prog.">
        <title>Coniella lustricola, a new species from submerged detritus.</title>
        <authorList>
            <person name="Raudabaugh D.B."/>
            <person name="Iturriaga T."/>
            <person name="Carver A."/>
            <person name="Mondo S."/>
            <person name="Pangilinan J."/>
            <person name="Lipzen A."/>
            <person name="He G."/>
            <person name="Amirebrahimi M."/>
            <person name="Grigoriev I.V."/>
            <person name="Miller A.N."/>
        </authorList>
    </citation>
    <scope>NUCLEOTIDE SEQUENCE [LARGE SCALE GENOMIC DNA]</scope>
    <source>
        <strain evidence="2 3">B22-T-1</strain>
    </source>
</reference>
<name>A0A2T3A629_9PEZI</name>
<feature type="signal peptide" evidence="1">
    <location>
        <begin position="1"/>
        <end position="18"/>
    </location>
</feature>
<keyword evidence="1" id="KW-0732">Signal</keyword>
<evidence type="ECO:0000313" key="3">
    <source>
        <dbReference type="Proteomes" id="UP000241462"/>
    </source>
</evidence>
<keyword evidence="3" id="KW-1185">Reference proteome</keyword>
<dbReference type="EMBL" id="KZ678458">
    <property type="protein sequence ID" value="PSR83566.1"/>
    <property type="molecule type" value="Genomic_DNA"/>
</dbReference>
<gene>
    <name evidence="2" type="ORF">BD289DRAFT_280233</name>
</gene>
<sequence>MQRPWLCTWLCAVSTVSVESPQPLINYQQAAVAMPIMVTWRCDKLHISMDNSMHNNPSVLFLITKKWISSRSSTVEIDVVLAGFMDLCARHPAP</sequence>
<feature type="chain" id="PRO_5015699568" description="Secreted protein" evidence="1">
    <location>
        <begin position="19"/>
        <end position="94"/>
    </location>
</feature>
<dbReference type="AlphaFoldDB" id="A0A2T3A629"/>
<accession>A0A2T3A629</accession>